<dbReference type="SUPFAM" id="SSF63862">
    <property type="entry name" value="Thiamin pyrophosphokinase, substrate-binding domain"/>
    <property type="match status" value="1"/>
</dbReference>
<comment type="caution">
    <text evidence="6">The sequence shown here is derived from an EMBL/GenBank/DDBJ whole genome shotgun (WGS) entry which is preliminary data.</text>
</comment>
<dbReference type="Proteomes" id="UP001642483">
    <property type="component" value="Unassembled WGS sequence"/>
</dbReference>
<protein>
    <recommendedName>
        <fullName evidence="5">Thiamin pyrophosphokinase thiamin-binding domain-containing protein</fullName>
    </recommendedName>
</protein>
<evidence type="ECO:0000256" key="4">
    <source>
        <dbReference type="ARBA" id="ARBA00022840"/>
    </source>
</evidence>
<evidence type="ECO:0000313" key="7">
    <source>
        <dbReference type="Proteomes" id="UP001642483"/>
    </source>
</evidence>
<reference evidence="6 7" key="1">
    <citation type="submission" date="2024-02" db="EMBL/GenBank/DDBJ databases">
        <authorList>
            <person name="Daric V."/>
            <person name="Darras S."/>
        </authorList>
    </citation>
    <scope>NUCLEOTIDE SEQUENCE [LARGE SCALE GENOMIC DNA]</scope>
</reference>
<dbReference type="InterPro" id="IPR036371">
    <property type="entry name" value="TPK_B1-bd_sf"/>
</dbReference>
<dbReference type="InterPro" id="IPR007373">
    <property type="entry name" value="Thiamin_PyroPKinase_B1-bd"/>
</dbReference>
<evidence type="ECO:0000313" key="6">
    <source>
        <dbReference type="EMBL" id="CAK8687759.1"/>
    </source>
</evidence>
<dbReference type="InterPro" id="IPR036759">
    <property type="entry name" value="TPK_catalytic_sf"/>
</dbReference>
<sequence length="250" mass="27940">MENDQRTNQQDSCEDKRIFSPLSFLEDDSGNDKFLSVLVGDVTTTGASERFSKLVRNVWNKSGIRACVGSGQKFLFTDSEEPMLPSNSSITQEPNEMFSEKDEIFLHLETLIQQSPKDSRKFSKVIIFSDMNLPLFNLLIYMQSVLSCSQKCQHPRLLLSAVLGQSYVCVLPSGRHEMNISQNYDGEWCGIIPLAGPATISTTGLHWNVTNSRMKFGELISSSNKLDGSGKVTITTDNSIVWTMDVAKYT</sequence>
<dbReference type="PANTHER" id="PTHR13622">
    <property type="entry name" value="THIAMIN PYROPHOSPHOKINASE"/>
    <property type="match status" value="1"/>
</dbReference>
<dbReference type="SMART" id="SM00983">
    <property type="entry name" value="TPK_B1_binding"/>
    <property type="match status" value="1"/>
</dbReference>
<gene>
    <name evidence="6" type="ORF">CVLEPA_LOCUS19824</name>
</gene>
<dbReference type="PANTHER" id="PTHR13622:SF8">
    <property type="entry name" value="THIAMIN PYROPHOSPHOKINASE 1"/>
    <property type="match status" value="1"/>
</dbReference>
<dbReference type="Gene3D" id="2.60.120.320">
    <property type="entry name" value="Thiamin pyrophosphokinase, thiamin-binding domain"/>
    <property type="match status" value="1"/>
</dbReference>
<keyword evidence="1" id="KW-0808">Transferase</keyword>
<dbReference type="Gene3D" id="3.40.50.10240">
    <property type="entry name" value="Thiamin pyrophosphokinase, catalytic domain"/>
    <property type="match status" value="1"/>
</dbReference>
<keyword evidence="7" id="KW-1185">Reference proteome</keyword>
<proteinExistence type="predicted"/>
<name>A0ABP0G7F9_CLALP</name>
<feature type="domain" description="Thiamin pyrophosphokinase thiamin-binding" evidence="5">
    <location>
        <begin position="174"/>
        <end position="240"/>
    </location>
</feature>
<dbReference type="Pfam" id="PF04265">
    <property type="entry name" value="TPK_B1_binding"/>
    <property type="match status" value="1"/>
</dbReference>
<keyword evidence="2" id="KW-0547">Nucleotide-binding</keyword>
<keyword evidence="4" id="KW-0067">ATP-binding</keyword>
<evidence type="ECO:0000259" key="5">
    <source>
        <dbReference type="SMART" id="SM00983"/>
    </source>
</evidence>
<evidence type="ECO:0000256" key="2">
    <source>
        <dbReference type="ARBA" id="ARBA00022741"/>
    </source>
</evidence>
<evidence type="ECO:0000256" key="3">
    <source>
        <dbReference type="ARBA" id="ARBA00022777"/>
    </source>
</evidence>
<accession>A0ABP0G7F9</accession>
<dbReference type="EMBL" id="CAWYQH010000106">
    <property type="protein sequence ID" value="CAK8687759.1"/>
    <property type="molecule type" value="Genomic_DNA"/>
</dbReference>
<evidence type="ECO:0000256" key="1">
    <source>
        <dbReference type="ARBA" id="ARBA00022679"/>
    </source>
</evidence>
<keyword evidence="3" id="KW-0418">Kinase</keyword>
<organism evidence="6 7">
    <name type="scientific">Clavelina lepadiformis</name>
    <name type="common">Light-bulb sea squirt</name>
    <name type="synonym">Ascidia lepadiformis</name>
    <dbReference type="NCBI Taxonomy" id="159417"/>
    <lineage>
        <taxon>Eukaryota</taxon>
        <taxon>Metazoa</taxon>
        <taxon>Chordata</taxon>
        <taxon>Tunicata</taxon>
        <taxon>Ascidiacea</taxon>
        <taxon>Aplousobranchia</taxon>
        <taxon>Clavelinidae</taxon>
        <taxon>Clavelina</taxon>
    </lineage>
</organism>